<feature type="transmembrane region" description="Helical" evidence="1">
    <location>
        <begin position="87"/>
        <end position="111"/>
    </location>
</feature>
<keyword evidence="3" id="KW-1185">Reference proteome</keyword>
<sequence length="201" mass="22892">MLSQVGILAPQQVDTIFMTFSGRCSRIPDDLVWIYSIYQLEIWQLHGSEDVANVLHLACVFFQDSKKSRCVRRHTVRPVPELDEKGLLGLAIVLPVSVFGIFGNFMVIVAVRRYKDLRTKHVCDIAEAYPKATAKLWNFSTILVGLGVLAIYALVMFEMWLRDLKNVRKSEGVCKLDPSMRYQRKMIRTVSVMTTAFLCTG</sequence>
<reference evidence="4" key="1">
    <citation type="submission" date="2017-02" db="UniProtKB">
        <authorList>
            <consortium name="WormBaseParasite"/>
        </authorList>
    </citation>
    <scope>IDENTIFICATION</scope>
</reference>
<keyword evidence="1" id="KW-1133">Transmembrane helix</keyword>
<keyword evidence="1" id="KW-0812">Transmembrane</keyword>
<reference evidence="2 3" key="2">
    <citation type="submission" date="2018-11" db="EMBL/GenBank/DDBJ databases">
        <authorList>
            <consortium name="Pathogen Informatics"/>
        </authorList>
    </citation>
    <scope>NUCLEOTIDE SEQUENCE [LARGE SCALE GENOMIC DNA]</scope>
</reference>
<dbReference type="AlphaFoldDB" id="A0A0N4XZ41"/>
<evidence type="ECO:0000313" key="4">
    <source>
        <dbReference type="WBParaSite" id="NBR_0000840601-mRNA-1"/>
    </source>
</evidence>
<evidence type="ECO:0000313" key="3">
    <source>
        <dbReference type="Proteomes" id="UP000271162"/>
    </source>
</evidence>
<keyword evidence="1" id="KW-0472">Membrane</keyword>
<evidence type="ECO:0000313" key="2">
    <source>
        <dbReference type="EMBL" id="VDL71996.1"/>
    </source>
</evidence>
<name>A0A0N4XZ41_NIPBR</name>
<feature type="transmembrane region" description="Helical" evidence="1">
    <location>
        <begin position="139"/>
        <end position="161"/>
    </location>
</feature>
<proteinExistence type="predicted"/>
<accession>A0A0N4XZ41</accession>
<gene>
    <name evidence="2" type="ORF">NBR_LOCUS8407</name>
</gene>
<protein>
    <submittedName>
        <fullName evidence="4">Major sperm protein (inferred by orthology to a C. elegans protein)</fullName>
    </submittedName>
</protein>
<evidence type="ECO:0000256" key="1">
    <source>
        <dbReference type="SAM" id="Phobius"/>
    </source>
</evidence>
<organism evidence="4">
    <name type="scientific">Nippostrongylus brasiliensis</name>
    <name type="common">Rat hookworm</name>
    <dbReference type="NCBI Taxonomy" id="27835"/>
    <lineage>
        <taxon>Eukaryota</taxon>
        <taxon>Metazoa</taxon>
        <taxon>Ecdysozoa</taxon>
        <taxon>Nematoda</taxon>
        <taxon>Chromadorea</taxon>
        <taxon>Rhabditida</taxon>
        <taxon>Rhabditina</taxon>
        <taxon>Rhabditomorpha</taxon>
        <taxon>Strongyloidea</taxon>
        <taxon>Heligmosomidae</taxon>
        <taxon>Nippostrongylus</taxon>
    </lineage>
</organism>
<dbReference type="WBParaSite" id="NBR_0000840601-mRNA-1">
    <property type="protein sequence ID" value="NBR_0000840601-mRNA-1"/>
    <property type="gene ID" value="NBR_0000840601"/>
</dbReference>
<dbReference type="Proteomes" id="UP000271162">
    <property type="component" value="Unassembled WGS sequence"/>
</dbReference>
<dbReference type="EMBL" id="UYSL01020001">
    <property type="protein sequence ID" value="VDL71996.1"/>
    <property type="molecule type" value="Genomic_DNA"/>
</dbReference>